<dbReference type="EMBL" id="QUSG01000008">
    <property type="protein sequence ID" value="KAA3526139.1"/>
    <property type="molecule type" value="Genomic_DNA"/>
</dbReference>
<dbReference type="Proteomes" id="UP000436911">
    <property type="component" value="Unassembled WGS sequence"/>
</dbReference>
<dbReference type="OrthoDB" id="8410730at2"/>
<accession>A0A1S2E2J0</accession>
<reference evidence="1 2" key="1">
    <citation type="submission" date="2018-08" db="EMBL/GenBank/DDBJ databases">
        <title>Genome sequencing of Agrobacterium vitis strain ICMP 10754.</title>
        <authorList>
            <person name="Visnovsky S.B."/>
            <person name="Pitman A.R."/>
        </authorList>
    </citation>
    <scope>NUCLEOTIDE SEQUENCE [LARGE SCALE GENOMIC DNA]</scope>
    <source>
        <strain evidence="1 2">ICMP 10754</strain>
    </source>
</reference>
<evidence type="ECO:0000313" key="2">
    <source>
        <dbReference type="Proteomes" id="UP000436911"/>
    </source>
</evidence>
<comment type="caution">
    <text evidence="1">The sequence shown here is derived from an EMBL/GenBank/DDBJ whole genome shotgun (WGS) entry which is preliminary data.</text>
</comment>
<organism evidence="1 2">
    <name type="scientific">Agrobacterium vitis</name>
    <name type="common">Rhizobium vitis</name>
    <dbReference type="NCBI Taxonomy" id="373"/>
    <lineage>
        <taxon>Bacteria</taxon>
        <taxon>Pseudomonadati</taxon>
        <taxon>Pseudomonadota</taxon>
        <taxon>Alphaproteobacteria</taxon>
        <taxon>Hyphomicrobiales</taxon>
        <taxon>Rhizobiaceae</taxon>
        <taxon>Rhizobium/Agrobacterium group</taxon>
        <taxon>Agrobacterium</taxon>
    </lineage>
</organism>
<proteinExistence type="predicted"/>
<gene>
    <name evidence="1" type="ORF">DXT89_16575</name>
</gene>
<sequence>MAIKRLQANATWNTGVSGRIDAGYRMLKYSGSLGGGTLSVSSKSLDLSPVDGVEIETPLPNAKLTVSKVDGNNDVVQQLVLQTSGEIVVILAGATNPDVLVIVE</sequence>
<name>A0A1S2E2J0_AGRVI</name>
<protein>
    <submittedName>
        <fullName evidence="1">Uncharacterized protein</fullName>
    </submittedName>
</protein>
<evidence type="ECO:0000313" key="1">
    <source>
        <dbReference type="EMBL" id="KAA3526139.1"/>
    </source>
</evidence>
<dbReference type="RefSeq" id="WP_071207458.1">
    <property type="nucleotide sequence ID" value="NZ_CP118259.1"/>
</dbReference>
<dbReference type="AlphaFoldDB" id="A0A1S2E2J0"/>